<dbReference type="InterPro" id="IPR050126">
    <property type="entry name" value="Ap4A_hydrolase"/>
</dbReference>
<dbReference type="GO" id="GO:0000298">
    <property type="term" value="F:endopolyphosphatase activity"/>
    <property type="evidence" value="ECO:0007669"/>
    <property type="project" value="TreeGrafter"/>
</dbReference>
<gene>
    <name evidence="2" type="ORF">WJX73_008389</name>
</gene>
<feature type="domain" description="Calcineurin-like phosphoesterase" evidence="1">
    <location>
        <begin position="30"/>
        <end position="211"/>
    </location>
</feature>
<evidence type="ECO:0000259" key="1">
    <source>
        <dbReference type="Pfam" id="PF00149"/>
    </source>
</evidence>
<dbReference type="GO" id="GO:0005737">
    <property type="term" value="C:cytoplasm"/>
    <property type="evidence" value="ECO:0007669"/>
    <property type="project" value="TreeGrafter"/>
</dbReference>
<dbReference type="EMBL" id="JALJOQ010000160">
    <property type="protein sequence ID" value="KAK9792706.1"/>
    <property type="molecule type" value="Genomic_DNA"/>
</dbReference>
<dbReference type="Pfam" id="PF00149">
    <property type="entry name" value="Metallophos"/>
    <property type="match status" value="1"/>
</dbReference>
<accession>A0AAW1NS36</accession>
<dbReference type="InterPro" id="IPR004843">
    <property type="entry name" value="Calcineurin-like_PHP"/>
</dbReference>
<name>A0AAW1NS36_9CHLO</name>
<dbReference type="GO" id="GO:0006798">
    <property type="term" value="P:polyphosphate catabolic process"/>
    <property type="evidence" value="ECO:0007669"/>
    <property type="project" value="TreeGrafter"/>
</dbReference>
<dbReference type="PANTHER" id="PTHR42850:SF4">
    <property type="entry name" value="ZINC-DEPENDENT ENDOPOLYPHOSPHATASE"/>
    <property type="match status" value="1"/>
</dbReference>
<protein>
    <recommendedName>
        <fullName evidence="1">Calcineurin-like phosphoesterase domain-containing protein</fullName>
    </recommendedName>
</protein>
<keyword evidence="3" id="KW-1185">Reference proteome</keyword>
<sequence length="277" mass="30052">MPETASTPKGLPLPPVVHAKLESAVLRNGRALIVGDVHGCPAELEDLLAKCNFKADQDKLILVGDLVGKGQQSAQVVQMARCLNAAAVRGNWDEDALKARELEGAGQPVPPQHASFVGTLEPEDWAYLQQLPFSLTLQRHGLVVTHAGLVPGIPLQEQALHNLVDMRHVEQIDATDKSKGWKTVPKFPRDAGIPWGQAYEGESGHVVYGHHARRRLQKWEYCTGIDTGCVLGDNLTALVLPSVSELEARGFNPHKGVTREALGAELVSVKARQAYSK</sequence>
<dbReference type="Gene3D" id="3.60.21.10">
    <property type="match status" value="1"/>
</dbReference>
<evidence type="ECO:0000313" key="2">
    <source>
        <dbReference type="EMBL" id="KAK9792706.1"/>
    </source>
</evidence>
<dbReference type="PANTHER" id="PTHR42850">
    <property type="entry name" value="METALLOPHOSPHOESTERASE"/>
    <property type="match status" value="1"/>
</dbReference>
<evidence type="ECO:0000313" key="3">
    <source>
        <dbReference type="Proteomes" id="UP001465755"/>
    </source>
</evidence>
<dbReference type="AlphaFoldDB" id="A0AAW1NS36"/>
<dbReference type="CDD" id="cd00144">
    <property type="entry name" value="MPP_PPP_family"/>
    <property type="match status" value="1"/>
</dbReference>
<dbReference type="SUPFAM" id="SSF56300">
    <property type="entry name" value="Metallo-dependent phosphatases"/>
    <property type="match status" value="1"/>
</dbReference>
<dbReference type="InterPro" id="IPR029052">
    <property type="entry name" value="Metallo-depent_PP-like"/>
</dbReference>
<dbReference type="Proteomes" id="UP001465755">
    <property type="component" value="Unassembled WGS sequence"/>
</dbReference>
<reference evidence="2 3" key="1">
    <citation type="journal article" date="2024" name="Nat. Commun.">
        <title>Phylogenomics reveals the evolutionary origins of lichenization in chlorophyte algae.</title>
        <authorList>
            <person name="Puginier C."/>
            <person name="Libourel C."/>
            <person name="Otte J."/>
            <person name="Skaloud P."/>
            <person name="Haon M."/>
            <person name="Grisel S."/>
            <person name="Petersen M."/>
            <person name="Berrin J.G."/>
            <person name="Delaux P.M."/>
            <person name="Dal Grande F."/>
            <person name="Keller J."/>
        </authorList>
    </citation>
    <scope>NUCLEOTIDE SEQUENCE [LARGE SCALE GENOMIC DNA]</scope>
    <source>
        <strain evidence="2 3">SAG 2036</strain>
    </source>
</reference>
<dbReference type="GO" id="GO:0016791">
    <property type="term" value="F:phosphatase activity"/>
    <property type="evidence" value="ECO:0007669"/>
    <property type="project" value="TreeGrafter"/>
</dbReference>
<comment type="caution">
    <text evidence="2">The sequence shown here is derived from an EMBL/GenBank/DDBJ whole genome shotgun (WGS) entry which is preliminary data.</text>
</comment>
<proteinExistence type="predicted"/>
<organism evidence="2 3">
    <name type="scientific">Symbiochloris irregularis</name>
    <dbReference type="NCBI Taxonomy" id="706552"/>
    <lineage>
        <taxon>Eukaryota</taxon>
        <taxon>Viridiplantae</taxon>
        <taxon>Chlorophyta</taxon>
        <taxon>core chlorophytes</taxon>
        <taxon>Trebouxiophyceae</taxon>
        <taxon>Trebouxiales</taxon>
        <taxon>Trebouxiaceae</taxon>
        <taxon>Symbiochloris</taxon>
    </lineage>
</organism>